<keyword evidence="4 6" id="KW-0472">Membrane</keyword>
<dbReference type="STRING" id="946122.A0A0C2XFF2"/>
<feature type="compositionally biased region" description="Low complexity" evidence="5">
    <location>
        <begin position="372"/>
        <end position="386"/>
    </location>
</feature>
<evidence type="ECO:0000313" key="8">
    <source>
        <dbReference type="EMBL" id="KIL68166.1"/>
    </source>
</evidence>
<evidence type="ECO:0000259" key="7">
    <source>
        <dbReference type="PROSITE" id="PS50053"/>
    </source>
</evidence>
<feature type="region of interest" description="Disordered" evidence="5">
    <location>
        <begin position="357"/>
        <end position="390"/>
    </location>
</feature>
<dbReference type="PANTHER" id="PTHR12943">
    <property type="entry name" value="HOMOCYSTEINE-RESPONSIVE ENDOPLASMIC RETICULUM-RESIDENT UNIQUITIN-LIKE DOMAIN HERPUD PROTEIN FAMILY MEMBER"/>
    <property type="match status" value="1"/>
</dbReference>
<name>A0A0C2XFF2_AMAMK</name>
<evidence type="ECO:0000256" key="1">
    <source>
        <dbReference type="ARBA" id="ARBA00004370"/>
    </source>
</evidence>
<feature type="region of interest" description="Disordered" evidence="5">
    <location>
        <begin position="465"/>
        <end position="490"/>
    </location>
</feature>
<feature type="compositionally biased region" description="Polar residues" evidence="5">
    <location>
        <begin position="96"/>
        <end position="108"/>
    </location>
</feature>
<dbReference type="PANTHER" id="PTHR12943:SF27">
    <property type="entry name" value="HOMOCYSTEINE-INDUCED ENDOPLASMIC RETICULUM PROTEIN, ISOFORM A"/>
    <property type="match status" value="1"/>
</dbReference>
<reference evidence="8 9" key="1">
    <citation type="submission" date="2014-04" db="EMBL/GenBank/DDBJ databases">
        <title>Evolutionary Origins and Diversification of the Mycorrhizal Mutualists.</title>
        <authorList>
            <consortium name="DOE Joint Genome Institute"/>
            <consortium name="Mycorrhizal Genomics Consortium"/>
            <person name="Kohler A."/>
            <person name="Kuo A."/>
            <person name="Nagy L.G."/>
            <person name="Floudas D."/>
            <person name="Copeland A."/>
            <person name="Barry K.W."/>
            <person name="Cichocki N."/>
            <person name="Veneault-Fourrey C."/>
            <person name="LaButti K."/>
            <person name="Lindquist E.A."/>
            <person name="Lipzen A."/>
            <person name="Lundell T."/>
            <person name="Morin E."/>
            <person name="Murat C."/>
            <person name="Riley R."/>
            <person name="Ohm R."/>
            <person name="Sun H."/>
            <person name="Tunlid A."/>
            <person name="Henrissat B."/>
            <person name="Grigoriev I.V."/>
            <person name="Hibbett D.S."/>
            <person name="Martin F."/>
        </authorList>
    </citation>
    <scope>NUCLEOTIDE SEQUENCE [LARGE SCALE GENOMIC DNA]</scope>
    <source>
        <strain evidence="8 9">Koide BX008</strain>
    </source>
</reference>
<accession>A0A0C2XFF2</accession>
<dbReference type="AlphaFoldDB" id="A0A0C2XFF2"/>
<organism evidence="8 9">
    <name type="scientific">Amanita muscaria (strain Koide BX008)</name>
    <dbReference type="NCBI Taxonomy" id="946122"/>
    <lineage>
        <taxon>Eukaryota</taxon>
        <taxon>Fungi</taxon>
        <taxon>Dikarya</taxon>
        <taxon>Basidiomycota</taxon>
        <taxon>Agaricomycotina</taxon>
        <taxon>Agaricomycetes</taxon>
        <taxon>Agaricomycetidae</taxon>
        <taxon>Agaricales</taxon>
        <taxon>Pluteineae</taxon>
        <taxon>Amanitaceae</taxon>
        <taxon>Amanita</taxon>
    </lineage>
</organism>
<evidence type="ECO:0000256" key="6">
    <source>
        <dbReference type="SAM" id="Phobius"/>
    </source>
</evidence>
<dbReference type="InterPro" id="IPR029071">
    <property type="entry name" value="Ubiquitin-like_domsf"/>
</dbReference>
<dbReference type="OrthoDB" id="21589at2759"/>
<dbReference type="Gene3D" id="3.10.20.90">
    <property type="entry name" value="Phosphatidylinositol 3-kinase Catalytic Subunit, Chain A, domain 1"/>
    <property type="match status" value="1"/>
</dbReference>
<dbReference type="InterPro" id="IPR000626">
    <property type="entry name" value="Ubiquitin-like_dom"/>
</dbReference>
<evidence type="ECO:0000256" key="4">
    <source>
        <dbReference type="ARBA" id="ARBA00023136"/>
    </source>
</evidence>
<feature type="domain" description="Ubiquitin-like" evidence="7">
    <location>
        <begin position="6"/>
        <end position="65"/>
    </location>
</feature>
<dbReference type="InParanoid" id="A0A0C2XFF2"/>
<keyword evidence="2 6" id="KW-0812">Transmembrane</keyword>
<feature type="transmembrane region" description="Helical" evidence="6">
    <location>
        <begin position="300"/>
        <end position="318"/>
    </location>
</feature>
<evidence type="ECO:0000313" key="9">
    <source>
        <dbReference type="Proteomes" id="UP000054549"/>
    </source>
</evidence>
<proteinExistence type="predicted"/>
<evidence type="ECO:0000256" key="2">
    <source>
        <dbReference type="ARBA" id="ARBA00022692"/>
    </source>
</evidence>
<comment type="subcellular location">
    <subcellularLocation>
        <location evidence="1">Membrane</location>
    </subcellularLocation>
</comment>
<dbReference type="EMBL" id="KN818229">
    <property type="protein sequence ID" value="KIL68166.1"/>
    <property type="molecule type" value="Genomic_DNA"/>
</dbReference>
<keyword evidence="9" id="KW-1185">Reference proteome</keyword>
<gene>
    <name evidence="8" type="ORF">M378DRAFT_1063727</name>
</gene>
<evidence type="ECO:0000256" key="5">
    <source>
        <dbReference type="SAM" id="MobiDB-lite"/>
    </source>
</evidence>
<dbReference type="GO" id="GO:0030968">
    <property type="term" value="P:endoplasmic reticulum unfolded protein response"/>
    <property type="evidence" value="ECO:0007669"/>
    <property type="project" value="TreeGrafter"/>
</dbReference>
<feature type="region of interest" description="Disordered" evidence="5">
    <location>
        <begin position="85"/>
        <end position="108"/>
    </location>
</feature>
<keyword evidence="3 6" id="KW-1133">Transmembrane helix</keyword>
<dbReference type="InterPro" id="IPR039751">
    <property type="entry name" value="HERPUD1/2"/>
</dbReference>
<dbReference type="PROSITE" id="PS50053">
    <property type="entry name" value="UBIQUITIN_2"/>
    <property type="match status" value="1"/>
</dbReference>
<feature type="compositionally biased region" description="Basic and acidic residues" evidence="5">
    <location>
        <begin position="465"/>
        <end position="484"/>
    </location>
</feature>
<sequence length="514" mass="57694">MSLVLLRVELPAYSHSFNVQIPSSATVRDIKQEISRLCPGNPGVDGQRLVWRGRYLADDERMNDLWKSPDEPRIVHLAVHPSSWSSAPPSIDPVSGSGTTPEPFSTMPPQNVRTIFDRLNNVSSPEGNPVEFIQWKHDNALCALMHGGTNAWNRGLSTQASRSLAMSYVHSRGYEWPTILDEEFPAPTAGGVKYECKTIDGLPYLSLSDSTSSATPFQLHAIQVLSFTFTLLSLNFAPTPTTRPIAVNSMPVNTPPELNALLQQLGLPPLRVQQPQLANNNDENPERVFRELREIALRPLLASLIFLLLRICLLLYFVAPARKPVFGMLILAWMLYEIWQPVRNAFLRNLQRQQRNVAQGGGNHAGGDHRQQQGQQPQRAPAAPRANEPVGVPRVNDGGMLFDAMGNMNLDGEQRILDVAPGAALEEPSFWRKSVIFWGLLITTLHPAVWNRRRMVLRRREGQLRTEANARDIPDEDAEDRREVGNAARAQHGRRPQWVRGYIQRVLATDWLED</sequence>
<evidence type="ECO:0000256" key="3">
    <source>
        <dbReference type="ARBA" id="ARBA00022989"/>
    </source>
</evidence>
<dbReference type="HOGENOM" id="CLU_021702_0_0_1"/>
<protein>
    <recommendedName>
        <fullName evidence="7">Ubiquitin-like domain-containing protein</fullName>
    </recommendedName>
</protein>
<feature type="transmembrane region" description="Helical" evidence="6">
    <location>
        <begin position="325"/>
        <end position="342"/>
    </location>
</feature>
<dbReference type="GO" id="GO:0016020">
    <property type="term" value="C:membrane"/>
    <property type="evidence" value="ECO:0007669"/>
    <property type="project" value="UniProtKB-SubCell"/>
</dbReference>
<dbReference type="SUPFAM" id="SSF54236">
    <property type="entry name" value="Ubiquitin-like"/>
    <property type="match status" value="1"/>
</dbReference>
<dbReference type="Proteomes" id="UP000054549">
    <property type="component" value="Unassembled WGS sequence"/>
</dbReference>